<proteinExistence type="predicted"/>
<evidence type="ECO:0000313" key="1">
    <source>
        <dbReference type="EMBL" id="CAF2959746.1"/>
    </source>
</evidence>
<reference evidence="1" key="1">
    <citation type="submission" date="2021-02" db="EMBL/GenBank/DDBJ databases">
        <authorList>
            <person name="Bekaert M."/>
        </authorList>
    </citation>
    <scope>NUCLEOTIDE SEQUENCE</scope>
    <source>
        <strain evidence="1">IoA-00</strain>
    </source>
</reference>
<dbReference type="AlphaFoldDB" id="A0A7R8CXC0"/>
<evidence type="ECO:0000313" key="2">
    <source>
        <dbReference type="Proteomes" id="UP000675881"/>
    </source>
</evidence>
<organism evidence="1 2">
    <name type="scientific">Lepeophtheirus salmonis</name>
    <name type="common">Salmon louse</name>
    <name type="synonym">Caligus salmonis</name>
    <dbReference type="NCBI Taxonomy" id="72036"/>
    <lineage>
        <taxon>Eukaryota</taxon>
        <taxon>Metazoa</taxon>
        <taxon>Ecdysozoa</taxon>
        <taxon>Arthropoda</taxon>
        <taxon>Crustacea</taxon>
        <taxon>Multicrustacea</taxon>
        <taxon>Hexanauplia</taxon>
        <taxon>Copepoda</taxon>
        <taxon>Siphonostomatoida</taxon>
        <taxon>Caligidae</taxon>
        <taxon>Lepeophtheirus</taxon>
    </lineage>
</organism>
<sequence>MHQLFEEAQIISMDSKIIIFLILCLTNFSTEFKYEWFGLQPPLRPLVTNPQFRGFAKFIYDYKLEGTDLGEFLALTERIRQERESRRTKRHVLGLTYPEEYKKLGLLYFSLLHPENYLKAEGVLQATQTVSQL</sequence>
<protein>
    <submittedName>
        <fullName evidence="1">(salmon louse) hypothetical protein</fullName>
    </submittedName>
</protein>
<dbReference type="Proteomes" id="UP000675881">
    <property type="component" value="Chromosome 5"/>
</dbReference>
<name>A0A7R8CXC0_LEPSM</name>
<accession>A0A7R8CXC0</accession>
<dbReference type="EMBL" id="HG994584">
    <property type="protein sequence ID" value="CAF2959746.1"/>
    <property type="molecule type" value="Genomic_DNA"/>
</dbReference>
<gene>
    <name evidence="1" type="ORF">LSAA_10138</name>
</gene>
<keyword evidence="2" id="KW-1185">Reference proteome</keyword>